<evidence type="ECO:0000313" key="2">
    <source>
        <dbReference type="EMBL" id="QNF35839.1"/>
    </source>
</evidence>
<protein>
    <submittedName>
        <fullName evidence="2">Uncharacterized protein</fullName>
    </submittedName>
</protein>
<feature type="region of interest" description="Disordered" evidence="1">
    <location>
        <begin position="1"/>
        <end position="20"/>
    </location>
</feature>
<gene>
    <name evidence="2" type="ORF">HUW51_13755</name>
</gene>
<accession>A0A7G7GFA5</accession>
<reference evidence="2 3" key="1">
    <citation type="journal article" date="2018" name="Int. J. Syst. Evol. Microbiol.">
        <title>Adhaeribacter swui sp. nov., isolated from wet mud.</title>
        <authorList>
            <person name="Kim D.U."/>
            <person name="Kim K.W."/>
            <person name="Kang M.S."/>
            <person name="Kim J.Y."/>
            <person name="Jang J.H."/>
            <person name="Kim M.K."/>
        </authorList>
    </citation>
    <scope>NUCLEOTIDE SEQUENCE [LARGE SCALE GENOMIC DNA]</scope>
    <source>
        <strain evidence="2 3">KCTC 52873</strain>
    </source>
</reference>
<name>A0A7G7GFA5_9BACT</name>
<sequence length="136" mass="15676">MGFMPGQAHSQSKQPPRISAAPGDSVWVIVNYVKADKRAQYERFVHEIFWPGANKLSKDEQKVFRQTRILHPTAAEPDGTYAYFFIMDPVIRKGNYDIENLLVKMFGETTAREHFKLFTDALANDGKQYQLVQSRH</sequence>
<dbReference type="EMBL" id="CP055156">
    <property type="protein sequence ID" value="QNF35839.1"/>
    <property type="molecule type" value="Genomic_DNA"/>
</dbReference>
<dbReference type="AlphaFoldDB" id="A0A7G7GFA5"/>
<proteinExistence type="predicted"/>
<evidence type="ECO:0000256" key="1">
    <source>
        <dbReference type="SAM" id="MobiDB-lite"/>
    </source>
</evidence>
<organism evidence="2 3">
    <name type="scientific">Adhaeribacter swui</name>
    <dbReference type="NCBI Taxonomy" id="2086471"/>
    <lineage>
        <taxon>Bacteria</taxon>
        <taxon>Pseudomonadati</taxon>
        <taxon>Bacteroidota</taxon>
        <taxon>Cytophagia</taxon>
        <taxon>Cytophagales</taxon>
        <taxon>Hymenobacteraceae</taxon>
        <taxon>Adhaeribacter</taxon>
    </lineage>
</organism>
<evidence type="ECO:0000313" key="3">
    <source>
        <dbReference type="Proteomes" id="UP000515237"/>
    </source>
</evidence>
<keyword evidence="3" id="KW-1185">Reference proteome</keyword>
<dbReference type="Proteomes" id="UP000515237">
    <property type="component" value="Chromosome"/>
</dbReference>
<dbReference type="KEGG" id="aswu:HUW51_13755"/>